<dbReference type="HOGENOM" id="CLU_3117353_0_0_5"/>
<evidence type="ECO:0000313" key="2">
    <source>
        <dbReference type="EMBL" id="AHX04320.1"/>
    </source>
</evidence>
<proteinExistence type="predicted"/>
<dbReference type="EMBL" id="CP007474">
    <property type="protein sequence ID" value="AHX04320.1"/>
    <property type="molecule type" value="Genomic_DNA"/>
</dbReference>
<dbReference type="Proteomes" id="UP000023762">
    <property type="component" value="Chromosome"/>
</dbReference>
<keyword evidence="1" id="KW-0812">Transmembrane</keyword>
<sequence>MFESLVDWGSSIVNGLLFLCYMAIVRLINNHYFLEIISSGYTNNCFFLRC</sequence>
<keyword evidence="1" id="KW-0472">Membrane</keyword>
<protein>
    <submittedName>
        <fullName evidence="2">Uncharacterized protein</fullName>
    </submittedName>
</protein>
<gene>
    <name evidence="2" type="ORF">EHF_0156</name>
</gene>
<evidence type="ECO:0000313" key="3">
    <source>
        <dbReference type="Proteomes" id="UP000023762"/>
    </source>
</evidence>
<name>X5H2J4_9RICK</name>
<organism evidence="2 3">
    <name type="scientific">Ehrlichia japonica</name>
    <dbReference type="NCBI Taxonomy" id="391036"/>
    <lineage>
        <taxon>Bacteria</taxon>
        <taxon>Pseudomonadati</taxon>
        <taxon>Pseudomonadota</taxon>
        <taxon>Alphaproteobacteria</taxon>
        <taxon>Rickettsiales</taxon>
        <taxon>Anaplasmataceae</taxon>
        <taxon>Ehrlichia</taxon>
    </lineage>
</organism>
<dbReference type="STRING" id="391036.EHF_0156"/>
<feature type="transmembrane region" description="Helical" evidence="1">
    <location>
        <begin position="12"/>
        <end position="29"/>
    </location>
</feature>
<accession>X5H2J4</accession>
<dbReference type="AlphaFoldDB" id="X5H2J4"/>
<keyword evidence="3" id="KW-1185">Reference proteome</keyword>
<dbReference type="KEGG" id="ehh:EHF_0156"/>
<evidence type="ECO:0000256" key="1">
    <source>
        <dbReference type="SAM" id="Phobius"/>
    </source>
</evidence>
<reference evidence="2 3" key="1">
    <citation type="submission" date="2014-03" db="EMBL/GenBank/DDBJ databases">
        <title>Sequencing and Comparison of Genomes and Transcriptome Profiles of Human Ehrlichiosis Agents.</title>
        <authorList>
            <person name="Lin M."/>
            <person name="Daugherty S.C."/>
            <person name="Nagaraj S."/>
            <person name="Cheng Z."/>
            <person name="Xiong Q."/>
            <person name="Lin F.-Y."/>
            <person name="Sengamalay N."/>
            <person name="Ott S."/>
            <person name="Godinez A."/>
            <person name="Tallon L.J."/>
            <person name="Sadzewicz L."/>
            <person name="Fraser C.M."/>
            <person name="Dunning Hotopp J.C."/>
            <person name="Rikihisa Y."/>
        </authorList>
    </citation>
    <scope>NUCLEOTIDE SEQUENCE [LARGE SCALE GENOMIC DNA]</scope>
    <source>
        <strain evidence="2 3">HF</strain>
    </source>
</reference>
<keyword evidence="1" id="KW-1133">Transmembrane helix</keyword>